<evidence type="ECO:0000256" key="6">
    <source>
        <dbReference type="ARBA" id="ARBA00022989"/>
    </source>
</evidence>
<feature type="transmembrane region" description="Helical" evidence="9">
    <location>
        <begin position="230"/>
        <end position="254"/>
    </location>
</feature>
<keyword evidence="3" id="KW-0813">Transport</keyword>
<keyword evidence="4" id="KW-1003">Cell membrane</keyword>
<keyword evidence="12" id="KW-1185">Reference proteome</keyword>
<evidence type="ECO:0000256" key="4">
    <source>
        <dbReference type="ARBA" id="ARBA00022475"/>
    </source>
</evidence>
<name>A0ABX8BD95_9ACTN</name>
<keyword evidence="6 9" id="KW-1133">Transmembrane helix</keyword>
<evidence type="ECO:0000256" key="8">
    <source>
        <dbReference type="SAM" id="MobiDB-lite"/>
    </source>
</evidence>
<dbReference type="InterPro" id="IPR036259">
    <property type="entry name" value="MFS_trans_sf"/>
</dbReference>
<evidence type="ECO:0000313" key="12">
    <source>
        <dbReference type="Proteomes" id="UP000676079"/>
    </source>
</evidence>
<feature type="domain" description="Major facilitator superfamily (MFS) profile" evidence="10">
    <location>
        <begin position="35"/>
        <end position="415"/>
    </location>
</feature>
<evidence type="ECO:0000313" key="11">
    <source>
        <dbReference type="EMBL" id="QUX20126.1"/>
    </source>
</evidence>
<protein>
    <submittedName>
        <fullName evidence="11">MFS transporter</fullName>
    </submittedName>
</protein>
<feature type="transmembrane region" description="Helical" evidence="9">
    <location>
        <begin position="331"/>
        <end position="351"/>
    </location>
</feature>
<sequence length="443" mass="44719">MHWTYGSPVSSVGSMDSAHTDDDRPRAGTSAYRRTVVAMVAVAVATFAQLWSVQPVLPELAEDLGESAARVSLTVSAATGALAGFALVWSGLGDRFGRTRVIAVSLAVATLVGCAAPFAGDLWLLVALRAVQGAALGGVPAAAVAHLSEVLHPADAARAIGVYIAGNPLGGMGGRLVSGWAAAAGGWQWGVAASTAVGVLAWLVFVCALPRRTRGAPRSGAGGVGGRSRWRAALATPGMAALYAQALLLMGAFMTVYNLLGFRLTGEPFGLSQAVASSLFVAYTAGMAGSAWSGRGAGRWGPYRVLAVSVAVMGAAAAVLAVPWLPVVAVGLVVFTFVFFCAHATASAWAARRAGEGRAQASSVYTLAYYVGASVLGWAGGLFYDRWGWGAALVFAGFLCASALVAGLGLRPGKEVLPGAGVSLTGTGSGAGERGGGRPPKVV</sequence>
<evidence type="ECO:0000256" key="3">
    <source>
        <dbReference type="ARBA" id="ARBA00022448"/>
    </source>
</evidence>
<keyword evidence="7 9" id="KW-0472">Membrane</keyword>
<evidence type="ECO:0000256" key="9">
    <source>
        <dbReference type="SAM" id="Phobius"/>
    </source>
</evidence>
<evidence type="ECO:0000256" key="1">
    <source>
        <dbReference type="ARBA" id="ARBA00004651"/>
    </source>
</evidence>
<dbReference type="InterPro" id="IPR011701">
    <property type="entry name" value="MFS"/>
</dbReference>
<comment type="similarity">
    <text evidence="2">Belongs to the major facilitator superfamily.</text>
</comment>
<dbReference type="Proteomes" id="UP000676079">
    <property type="component" value="Chromosome"/>
</dbReference>
<keyword evidence="5 9" id="KW-0812">Transmembrane</keyword>
<accession>A0ABX8BD95</accession>
<feature type="transmembrane region" description="Helical" evidence="9">
    <location>
        <begin position="363"/>
        <end position="383"/>
    </location>
</feature>
<dbReference type="PANTHER" id="PTHR43271:SF1">
    <property type="entry name" value="INNER MEMBRANE TRANSPORT PROTEIN YNFM"/>
    <property type="match status" value="1"/>
</dbReference>
<dbReference type="SUPFAM" id="SSF103473">
    <property type="entry name" value="MFS general substrate transporter"/>
    <property type="match status" value="1"/>
</dbReference>
<feature type="region of interest" description="Disordered" evidence="8">
    <location>
        <begin position="1"/>
        <end position="27"/>
    </location>
</feature>
<evidence type="ECO:0000256" key="7">
    <source>
        <dbReference type="ARBA" id="ARBA00023136"/>
    </source>
</evidence>
<dbReference type="EMBL" id="CP074133">
    <property type="protein sequence ID" value="QUX20126.1"/>
    <property type="molecule type" value="Genomic_DNA"/>
</dbReference>
<evidence type="ECO:0000259" key="10">
    <source>
        <dbReference type="PROSITE" id="PS50850"/>
    </source>
</evidence>
<dbReference type="PROSITE" id="PS50850">
    <property type="entry name" value="MFS"/>
    <property type="match status" value="1"/>
</dbReference>
<organism evidence="11 12">
    <name type="scientific">Nocardiopsis changdeensis</name>
    <dbReference type="NCBI Taxonomy" id="2831969"/>
    <lineage>
        <taxon>Bacteria</taxon>
        <taxon>Bacillati</taxon>
        <taxon>Actinomycetota</taxon>
        <taxon>Actinomycetes</taxon>
        <taxon>Streptosporangiales</taxon>
        <taxon>Nocardiopsidaceae</taxon>
        <taxon>Nocardiopsis</taxon>
    </lineage>
</organism>
<feature type="transmembrane region" description="Helical" evidence="9">
    <location>
        <begin position="389"/>
        <end position="410"/>
    </location>
</feature>
<feature type="transmembrane region" description="Helical" evidence="9">
    <location>
        <begin position="101"/>
        <end position="119"/>
    </location>
</feature>
<proteinExistence type="inferred from homology"/>
<feature type="transmembrane region" description="Helical" evidence="9">
    <location>
        <begin position="187"/>
        <end position="209"/>
    </location>
</feature>
<evidence type="ECO:0000256" key="2">
    <source>
        <dbReference type="ARBA" id="ARBA00008335"/>
    </source>
</evidence>
<feature type="transmembrane region" description="Helical" evidence="9">
    <location>
        <begin position="305"/>
        <end position="325"/>
    </location>
</feature>
<feature type="transmembrane region" description="Helical" evidence="9">
    <location>
        <begin position="31"/>
        <end position="51"/>
    </location>
</feature>
<evidence type="ECO:0000256" key="5">
    <source>
        <dbReference type="ARBA" id="ARBA00022692"/>
    </source>
</evidence>
<gene>
    <name evidence="11" type="ORF">KGD84_16365</name>
</gene>
<reference evidence="11 12" key="1">
    <citation type="submission" date="2021-05" db="EMBL/GenBank/DDBJ databases">
        <title>Direct Submission.</title>
        <authorList>
            <person name="Li K."/>
            <person name="Gao J."/>
        </authorList>
    </citation>
    <scope>NUCLEOTIDE SEQUENCE [LARGE SCALE GENOMIC DNA]</scope>
    <source>
        <strain evidence="11 12">Mg02</strain>
    </source>
</reference>
<feature type="transmembrane region" description="Helical" evidence="9">
    <location>
        <begin position="71"/>
        <end position="89"/>
    </location>
</feature>
<dbReference type="Gene3D" id="1.20.1250.20">
    <property type="entry name" value="MFS general substrate transporter like domains"/>
    <property type="match status" value="1"/>
</dbReference>
<dbReference type="InterPro" id="IPR020846">
    <property type="entry name" value="MFS_dom"/>
</dbReference>
<comment type="subcellular location">
    <subcellularLocation>
        <location evidence="1">Cell membrane</location>
        <topology evidence="1">Multi-pass membrane protein</topology>
    </subcellularLocation>
</comment>
<dbReference type="Pfam" id="PF07690">
    <property type="entry name" value="MFS_1"/>
    <property type="match status" value="1"/>
</dbReference>
<dbReference type="PANTHER" id="PTHR43271">
    <property type="entry name" value="BLL2771 PROTEIN"/>
    <property type="match status" value="1"/>
</dbReference>
<feature type="transmembrane region" description="Helical" evidence="9">
    <location>
        <begin position="274"/>
        <end position="293"/>
    </location>
</feature>
<dbReference type="CDD" id="cd17324">
    <property type="entry name" value="MFS_NepI_like"/>
    <property type="match status" value="1"/>
</dbReference>